<evidence type="ECO:0000256" key="1">
    <source>
        <dbReference type="ARBA" id="ARBA00022801"/>
    </source>
</evidence>
<feature type="domain" description="Isochorismatase-like" evidence="2">
    <location>
        <begin position="19"/>
        <end position="207"/>
    </location>
</feature>
<dbReference type="KEGG" id="apre:CNX65_13315"/>
<keyword evidence="1" id="KW-0378">Hydrolase</keyword>
<dbReference type="Pfam" id="PF00857">
    <property type="entry name" value="Isochorismatase"/>
    <property type="match status" value="1"/>
</dbReference>
<organism evidence="3 4">
    <name type="scientific">Actinosynnema pretiosum</name>
    <dbReference type="NCBI Taxonomy" id="42197"/>
    <lineage>
        <taxon>Bacteria</taxon>
        <taxon>Bacillati</taxon>
        <taxon>Actinomycetota</taxon>
        <taxon>Actinomycetes</taxon>
        <taxon>Pseudonocardiales</taxon>
        <taxon>Pseudonocardiaceae</taxon>
        <taxon>Actinosynnema</taxon>
    </lineage>
</organism>
<name>A0A290Z552_9PSEU</name>
<evidence type="ECO:0000313" key="3">
    <source>
        <dbReference type="EMBL" id="ATE54146.1"/>
    </source>
</evidence>
<evidence type="ECO:0000259" key="2">
    <source>
        <dbReference type="Pfam" id="PF00857"/>
    </source>
</evidence>
<accession>A0A290Z552</accession>
<dbReference type="InterPro" id="IPR036380">
    <property type="entry name" value="Isochorismatase-like_sf"/>
</dbReference>
<dbReference type="AlphaFoldDB" id="A0A290Z552"/>
<dbReference type="GO" id="GO:0016787">
    <property type="term" value="F:hydrolase activity"/>
    <property type="evidence" value="ECO:0007669"/>
    <property type="project" value="UniProtKB-KW"/>
</dbReference>
<dbReference type="InterPro" id="IPR050272">
    <property type="entry name" value="Isochorismatase-like_hydrls"/>
</dbReference>
<dbReference type="EMBL" id="CP023445">
    <property type="protein sequence ID" value="ATE54146.1"/>
    <property type="molecule type" value="Genomic_DNA"/>
</dbReference>
<dbReference type="InterPro" id="IPR000868">
    <property type="entry name" value="Isochorismatase-like_dom"/>
</dbReference>
<dbReference type="SUPFAM" id="SSF52499">
    <property type="entry name" value="Isochorismatase-like hydrolases"/>
    <property type="match status" value="1"/>
</dbReference>
<dbReference type="Gene3D" id="3.40.50.850">
    <property type="entry name" value="Isochorismatase-like"/>
    <property type="match status" value="1"/>
</dbReference>
<protein>
    <submittedName>
        <fullName evidence="3">Isochorismatase</fullName>
    </submittedName>
</protein>
<keyword evidence="4" id="KW-1185">Reference proteome</keyword>
<dbReference type="PANTHER" id="PTHR43540">
    <property type="entry name" value="PEROXYUREIDOACRYLATE/UREIDOACRYLATE AMIDOHYDROLASE-RELATED"/>
    <property type="match status" value="1"/>
</dbReference>
<dbReference type="RefSeq" id="WP_096493067.1">
    <property type="nucleotide sequence ID" value="NZ_CP023445.1"/>
</dbReference>
<reference evidence="3" key="1">
    <citation type="submission" date="2017-09" db="EMBL/GenBank/DDBJ databases">
        <title>Complete Genome Sequence of ansamitocin-producing Bacterium Actinosynnema pretiosum X47.</title>
        <authorList>
            <person name="Cao G."/>
            <person name="Zong G."/>
            <person name="Zhong C."/>
            <person name="Fu J."/>
        </authorList>
    </citation>
    <scope>NUCLEOTIDE SEQUENCE [LARGE SCALE GENOMIC DNA]</scope>
    <source>
        <strain evidence="3">X47</strain>
    </source>
</reference>
<gene>
    <name evidence="3" type="ORF">CNX65_13315</name>
</gene>
<evidence type="ECO:0000313" key="4">
    <source>
        <dbReference type="Proteomes" id="UP000218505"/>
    </source>
</evidence>
<proteinExistence type="predicted"/>
<dbReference type="CDD" id="cd00431">
    <property type="entry name" value="cysteine_hydrolases"/>
    <property type="match status" value="1"/>
</dbReference>
<dbReference type="Proteomes" id="UP000218505">
    <property type="component" value="Chromosome"/>
</dbReference>
<sequence length="226" mass="23949">MPTREEMLVHLTAPERRPALLVVDVQNSFADPELLASWGTPLEALELVASAVAGTDRLVGLARAAGVPVIWIELASDPARPWRASAWLRTGDPDTPYGPDEPCVVGTEGARWYGVEPGAGEARVAKRGYSGFHGTGLADLLHEQGIDWVTVAGLTTECCVAATAVDAFQHGYPVVVATDAVAAYDLEVQRAALNQLELTSAVLASSADLQRTWASWGAARLTGAHR</sequence>